<dbReference type="PANTHER" id="PTHR43317:SF3">
    <property type="entry name" value="BLR2883 PROTEIN"/>
    <property type="match status" value="1"/>
</dbReference>
<sequence length="238" mass="25247">MKPIERIDAADIPGGGQLWLMQCGSDFSIQFGEDELMGSQDFDSEKALASLAIGRMGPRRDRILIGGLGMGFTLGAALAALPDSTAIVVAELVPTVVTWATGPLAHLFGGHLADPRVSLAIRDVHDVIIDSPEGFDAILLDVDNGPDGFIRPANDRLYCNWGLRSTYAALRPGGVLAIWSAYDDDGFVDRLVGAGFTVDSARIDAVGSREPKHYTIWLAIKPDVVVAGNADSRSLSAA</sequence>
<name>A0A1B3Z6P5_9SPHN</name>
<dbReference type="OrthoDB" id="9793351at2"/>
<dbReference type="Gene3D" id="3.40.50.150">
    <property type="entry name" value="Vaccinia Virus protein VP39"/>
    <property type="match status" value="1"/>
</dbReference>
<dbReference type="RefSeq" id="WP_069203689.1">
    <property type="nucleotide sequence ID" value="NZ_CP014168.1"/>
</dbReference>
<keyword evidence="4" id="KW-1185">Reference proteome</keyword>
<evidence type="ECO:0000256" key="1">
    <source>
        <dbReference type="ARBA" id="ARBA00023115"/>
    </source>
</evidence>
<organism evidence="3 4">
    <name type="scientific">Sphingomonas panacis</name>
    <dbReference type="NCBI Taxonomy" id="1560345"/>
    <lineage>
        <taxon>Bacteria</taxon>
        <taxon>Pseudomonadati</taxon>
        <taxon>Pseudomonadota</taxon>
        <taxon>Alphaproteobacteria</taxon>
        <taxon>Sphingomonadales</taxon>
        <taxon>Sphingomonadaceae</taxon>
        <taxon>Sphingomonas</taxon>
    </lineage>
</organism>
<keyword evidence="2" id="KW-1133">Transmembrane helix</keyword>
<feature type="transmembrane region" description="Helical" evidence="2">
    <location>
        <begin position="63"/>
        <end position="81"/>
    </location>
</feature>
<gene>
    <name evidence="3" type="ORF">AWL63_03060</name>
</gene>
<dbReference type="GO" id="GO:0006596">
    <property type="term" value="P:polyamine biosynthetic process"/>
    <property type="evidence" value="ECO:0007669"/>
    <property type="project" value="UniProtKB-KW"/>
</dbReference>
<dbReference type="InterPro" id="IPR029063">
    <property type="entry name" value="SAM-dependent_MTases_sf"/>
</dbReference>
<dbReference type="Proteomes" id="UP000094256">
    <property type="component" value="Chromosome"/>
</dbReference>
<evidence type="ECO:0000313" key="4">
    <source>
        <dbReference type="Proteomes" id="UP000094256"/>
    </source>
</evidence>
<keyword evidence="1" id="KW-0620">Polyamine biosynthesis</keyword>
<dbReference type="STRING" id="1560345.AWL63_03060"/>
<dbReference type="PANTHER" id="PTHR43317">
    <property type="entry name" value="THERMOSPERMINE SYNTHASE ACAULIS5"/>
    <property type="match status" value="1"/>
</dbReference>
<proteinExistence type="predicted"/>
<evidence type="ECO:0000313" key="3">
    <source>
        <dbReference type="EMBL" id="AOH83104.1"/>
    </source>
</evidence>
<keyword evidence="2" id="KW-0812">Transmembrane</keyword>
<protein>
    <submittedName>
        <fullName evidence="3">Spermidine synthase</fullName>
    </submittedName>
</protein>
<dbReference type="SUPFAM" id="SSF53335">
    <property type="entry name" value="S-adenosyl-L-methionine-dependent methyltransferases"/>
    <property type="match status" value="1"/>
</dbReference>
<evidence type="ECO:0000256" key="2">
    <source>
        <dbReference type="SAM" id="Phobius"/>
    </source>
</evidence>
<keyword evidence="2" id="KW-0472">Membrane</keyword>
<dbReference type="AlphaFoldDB" id="A0A1B3Z6P5"/>
<accession>A0A1B3Z6P5</accession>
<dbReference type="KEGG" id="span:AWL63_03060"/>
<reference evidence="3 4" key="1">
    <citation type="submission" date="2016-01" db="EMBL/GenBank/DDBJ databases">
        <title>Complete genome and mega plasmid sequence of Sphingomonas panacis DCY99 elicits systemic resistance in rice to Xanthomonas oryzae.</title>
        <authorList>
            <person name="Kim Y.J."/>
            <person name="Yang D.C."/>
            <person name="Sing P."/>
        </authorList>
    </citation>
    <scope>NUCLEOTIDE SEQUENCE [LARGE SCALE GENOMIC DNA]</scope>
    <source>
        <strain evidence="3 4">DCY99</strain>
    </source>
</reference>
<dbReference type="EMBL" id="CP014168">
    <property type="protein sequence ID" value="AOH83104.1"/>
    <property type="molecule type" value="Genomic_DNA"/>
</dbReference>